<organism evidence="1 2">
    <name type="scientific">Melanomma pulvis-pyrius CBS 109.77</name>
    <dbReference type="NCBI Taxonomy" id="1314802"/>
    <lineage>
        <taxon>Eukaryota</taxon>
        <taxon>Fungi</taxon>
        <taxon>Dikarya</taxon>
        <taxon>Ascomycota</taxon>
        <taxon>Pezizomycotina</taxon>
        <taxon>Dothideomycetes</taxon>
        <taxon>Pleosporomycetidae</taxon>
        <taxon>Pleosporales</taxon>
        <taxon>Melanommataceae</taxon>
        <taxon>Melanomma</taxon>
    </lineage>
</organism>
<dbReference type="EMBL" id="MU001834">
    <property type="protein sequence ID" value="KAF2796306.1"/>
    <property type="molecule type" value="Genomic_DNA"/>
</dbReference>
<dbReference type="Gene3D" id="3.30.70.100">
    <property type="match status" value="1"/>
</dbReference>
<dbReference type="PANTHER" id="PTHR40257:SF1">
    <property type="entry name" value="DUF1330 DOMAIN-CONTAINING PROTEIN"/>
    <property type="match status" value="1"/>
</dbReference>
<dbReference type="AlphaFoldDB" id="A0A6A6XII4"/>
<reference evidence="1" key="1">
    <citation type="journal article" date="2020" name="Stud. Mycol.">
        <title>101 Dothideomycetes genomes: a test case for predicting lifestyles and emergence of pathogens.</title>
        <authorList>
            <person name="Haridas S."/>
            <person name="Albert R."/>
            <person name="Binder M."/>
            <person name="Bloem J."/>
            <person name="Labutti K."/>
            <person name="Salamov A."/>
            <person name="Andreopoulos B."/>
            <person name="Baker S."/>
            <person name="Barry K."/>
            <person name="Bills G."/>
            <person name="Bluhm B."/>
            <person name="Cannon C."/>
            <person name="Castanera R."/>
            <person name="Culley D."/>
            <person name="Daum C."/>
            <person name="Ezra D."/>
            <person name="Gonzalez J."/>
            <person name="Henrissat B."/>
            <person name="Kuo A."/>
            <person name="Liang C."/>
            <person name="Lipzen A."/>
            <person name="Lutzoni F."/>
            <person name="Magnuson J."/>
            <person name="Mondo S."/>
            <person name="Nolan M."/>
            <person name="Ohm R."/>
            <person name="Pangilinan J."/>
            <person name="Park H.-J."/>
            <person name="Ramirez L."/>
            <person name="Alfaro M."/>
            <person name="Sun H."/>
            <person name="Tritt A."/>
            <person name="Yoshinaga Y."/>
            <person name="Zwiers L.-H."/>
            <person name="Turgeon B."/>
            <person name="Goodwin S."/>
            <person name="Spatafora J."/>
            <person name="Crous P."/>
            <person name="Grigoriev I."/>
        </authorList>
    </citation>
    <scope>NUCLEOTIDE SEQUENCE</scope>
    <source>
        <strain evidence="1">CBS 109.77</strain>
    </source>
</reference>
<keyword evidence="2" id="KW-1185">Reference proteome</keyword>
<evidence type="ECO:0000313" key="2">
    <source>
        <dbReference type="Proteomes" id="UP000799757"/>
    </source>
</evidence>
<name>A0A6A6XII4_9PLEO</name>
<sequence length="278" mass="30922">MPLCTITLLSLHTTTPNPLLAFLSTLHTTNLQPLVLSRIIRWIILPTSLSTSTLLAQNIHWDLLLILPTVTSLPPPIQKLVQHQWSIVAGIPSRIVQDFQSRNEKLLYPDPGTVPQLAAKLSKENTRMSDSSQNLELSPDLQSWIQTFYDHGGVSGRSAVSMLNLLSFKPDMKSSYLTYGAAFAESIGSKRGGDAKIVGTIVSENGVDKNGREDEWDEVAIAHYPTIRHFEEMLGSEDYQEVNKKFRVPALKDTLILCTSEIGIRELMSGKRRDSGKL</sequence>
<evidence type="ECO:0008006" key="3">
    <source>
        <dbReference type="Google" id="ProtNLM"/>
    </source>
</evidence>
<dbReference type="Proteomes" id="UP000799757">
    <property type="component" value="Unassembled WGS sequence"/>
</dbReference>
<proteinExistence type="predicted"/>
<accession>A0A6A6XII4</accession>
<dbReference type="OrthoDB" id="265717at2759"/>
<gene>
    <name evidence="1" type="ORF">K505DRAFT_323404</name>
</gene>
<evidence type="ECO:0000313" key="1">
    <source>
        <dbReference type="EMBL" id="KAF2796306.1"/>
    </source>
</evidence>
<dbReference type="PANTHER" id="PTHR40257">
    <property type="match status" value="1"/>
</dbReference>
<protein>
    <recommendedName>
        <fullName evidence="3">DUF1330 domain-containing protein</fullName>
    </recommendedName>
</protein>